<feature type="compositionally biased region" description="Pro residues" evidence="1">
    <location>
        <begin position="42"/>
        <end position="51"/>
    </location>
</feature>
<organism evidence="2 3">
    <name type="scientific">Tanacetum coccineum</name>
    <dbReference type="NCBI Taxonomy" id="301880"/>
    <lineage>
        <taxon>Eukaryota</taxon>
        <taxon>Viridiplantae</taxon>
        <taxon>Streptophyta</taxon>
        <taxon>Embryophyta</taxon>
        <taxon>Tracheophyta</taxon>
        <taxon>Spermatophyta</taxon>
        <taxon>Magnoliopsida</taxon>
        <taxon>eudicotyledons</taxon>
        <taxon>Gunneridae</taxon>
        <taxon>Pentapetalae</taxon>
        <taxon>asterids</taxon>
        <taxon>campanulids</taxon>
        <taxon>Asterales</taxon>
        <taxon>Asteraceae</taxon>
        <taxon>Asteroideae</taxon>
        <taxon>Anthemideae</taxon>
        <taxon>Anthemidinae</taxon>
        <taxon>Tanacetum</taxon>
    </lineage>
</organism>
<gene>
    <name evidence="2" type="ORF">Tco_0856291</name>
</gene>
<feature type="compositionally biased region" description="Polar residues" evidence="1">
    <location>
        <begin position="86"/>
        <end position="96"/>
    </location>
</feature>
<reference evidence="2" key="2">
    <citation type="submission" date="2022-01" db="EMBL/GenBank/DDBJ databases">
        <authorList>
            <person name="Yamashiro T."/>
            <person name="Shiraishi A."/>
            <person name="Satake H."/>
            <person name="Nakayama K."/>
        </authorList>
    </citation>
    <scope>NUCLEOTIDE SEQUENCE</scope>
</reference>
<evidence type="ECO:0000256" key="1">
    <source>
        <dbReference type="SAM" id="MobiDB-lite"/>
    </source>
</evidence>
<sequence length="114" mass="12615">MSSSQNPSFKLSKKPKISARPVWNKKINTCPSLNLNEVDTPTPMPKPPSPNNTPSKENSSIAPSNQASPQHYSPPLIDPYVGVVMQANQNHNQTQFQPPPSLTREMLIDDINQL</sequence>
<evidence type="ECO:0000313" key="2">
    <source>
        <dbReference type="EMBL" id="GJT09249.1"/>
    </source>
</evidence>
<proteinExistence type="predicted"/>
<feature type="compositionally biased region" description="Polar residues" evidence="1">
    <location>
        <begin position="61"/>
        <end position="71"/>
    </location>
</feature>
<name>A0ABQ5B8M5_9ASTR</name>
<keyword evidence="3" id="KW-1185">Reference proteome</keyword>
<feature type="compositionally biased region" description="Polar residues" evidence="1">
    <location>
        <begin position="26"/>
        <end position="39"/>
    </location>
</feature>
<comment type="caution">
    <text evidence="2">The sequence shown here is derived from an EMBL/GenBank/DDBJ whole genome shotgun (WGS) entry which is preliminary data.</text>
</comment>
<dbReference type="EMBL" id="BQNB010012894">
    <property type="protein sequence ID" value="GJT09249.1"/>
    <property type="molecule type" value="Genomic_DNA"/>
</dbReference>
<feature type="region of interest" description="Disordered" evidence="1">
    <location>
        <begin position="1"/>
        <end position="114"/>
    </location>
</feature>
<accession>A0ABQ5B8M5</accession>
<dbReference type="Proteomes" id="UP001151760">
    <property type="component" value="Unassembled WGS sequence"/>
</dbReference>
<reference evidence="2" key="1">
    <citation type="journal article" date="2022" name="Int. J. Mol. Sci.">
        <title>Draft Genome of Tanacetum Coccineum: Genomic Comparison of Closely Related Tanacetum-Family Plants.</title>
        <authorList>
            <person name="Yamashiro T."/>
            <person name="Shiraishi A."/>
            <person name="Nakayama K."/>
            <person name="Satake H."/>
        </authorList>
    </citation>
    <scope>NUCLEOTIDE SEQUENCE</scope>
</reference>
<protein>
    <submittedName>
        <fullName evidence="2">Uncharacterized protein</fullName>
    </submittedName>
</protein>
<evidence type="ECO:0000313" key="3">
    <source>
        <dbReference type="Proteomes" id="UP001151760"/>
    </source>
</evidence>